<dbReference type="InterPro" id="IPR002220">
    <property type="entry name" value="DapA-like"/>
</dbReference>
<name>A0A1H3ZU09_9BACT</name>
<accession>A0A1H3ZU09</accession>
<dbReference type="Pfam" id="PF00701">
    <property type="entry name" value="DHDPS"/>
    <property type="match status" value="1"/>
</dbReference>
<dbReference type="PRINTS" id="PR00146">
    <property type="entry name" value="DHPICSNTHASE"/>
</dbReference>
<dbReference type="AlphaFoldDB" id="A0A1H3ZU09"/>
<evidence type="ECO:0000313" key="5">
    <source>
        <dbReference type="EMBL" id="SEA26762.1"/>
    </source>
</evidence>
<dbReference type="PANTHER" id="PTHR12128:SF72">
    <property type="entry name" value="DIHYDRODIPICOLINATE SYNTHASE"/>
    <property type="match status" value="1"/>
</dbReference>
<dbReference type="PANTHER" id="PTHR12128">
    <property type="entry name" value="DIHYDRODIPICOLINATE SYNTHASE"/>
    <property type="match status" value="1"/>
</dbReference>
<dbReference type="SMART" id="SM01130">
    <property type="entry name" value="DHDPS"/>
    <property type="match status" value="1"/>
</dbReference>
<evidence type="ECO:0000256" key="1">
    <source>
        <dbReference type="ARBA" id="ARBA00023239"/>
    </source>
</evidence>
<sequence>MAIEWKGVFPAVTTKFNEKDELDLPLFEKNLTAQLSAGVAGIIIGGSLGESSTVSVEELSKLVESGLKVAAGKVPIIVNIATGSTKEAVTLAGNIKTWGAQGIMLLPPMRYKSTDNETVQFFRTVAESTDLPILLYNNPVDYKTEITLDMFEQLQDIPNIQAVKESTRDVSNVIRMRNHFGERFAILCGVDTLTFEELSSGADGLVAGLVCAFPRETVAIYKFIKNNQHDKALAIYRWFMPLLEFDITPQLVQYIKLAEVYTDLGSEIVRAPRLQLSGTQRTEAIQIIETALRNRPLTLVEEGLAL</sequence>
<organism evidence="5 6">
    <name type="scientific">Arachidicoccus rhizosphaerae</name>
    <dbReference type="NCBI Taxonomy" id="551991"/>
    <lineage>
        <taxon>Bacteria</taxon>
        <taxon>Pseudomonadati</taxon>
        <taxon>Bacteroidota</taxon>
        <taxon>Chitinophagia</taxon>
        <taxon>Chitinophagales</taxon>
        <taxon>Chitinophagaceae</taxon>
        <taxon>Arachidicoccus</taxon>
    </lineage>
</organism>
<keyword evidence="1 2" id="KW-0456">Lyase</keyword>
<dbReference type="PIRSF" id="PIRSF001365">
    <property type="entry name" value="DHDPS"/>
    <property type="match status" value="1"/>
</dbReference>
<protein>
    <submittedName>
        <fullName evidence="5">4-hydroxy-tetrahydrodipicolinate synthase</fullName>
    </submittedName>
</protein>
<comment type="similarity">
    <text evidence="2">Belongs to the DapA family.</text>
</comment>
<feature type="active site" description="Schiff-base intermediate with substrate" evidence="3">
    <location>
        <position position="164"/>
    </location>
</feature>
<evidence type="ECO:0000256" key="3">
    <source>
        <dbReference type="PIRSR" id="PIRSR001365-1"/>
    </source>
</evidence>
<dbReference type="CDD" id="cd00408">
    <property type="entry name" value="DHDPS-like"/>
    <property type="match status" value="1"/>
</dbReference>
<evidence type="ECO:0000256" key="4">
    <source>
        <dbReference type="PIRSR" id="PIRSR001365-2"/>
    </source>
</evidence>
<dbReference type="STRING" id="551991.SAMN05192529_11218"/>
<dbReference type="GO" id="GO:0008840">
    <property type="term" value="F:4-hydroxy-tetrahydrodipicolinate synthase activity"/>
    <property type="evidence" value="ECO:0007669"/>
    <property type="project" value="TreeGrafter"/>
</dbReference>
<dbReference type="EMBL" id="FNQY01000012">
    <property type="protein sequence ID" value="SEA26762.1"/>
    <property type="molecule type" value="Genomic_DNA"/>
</dbReference>
<keyword evidence="6" id="KW-1185">Reference proteome</keyword>
<dbReference type="Gene3D" id="3.20.20.70">
    <property type="entry name" value="Aldolase class I"/>
    <property type="match status" value="1"/>
</dbReference>
<gene>
    <name evidence="5" type="ORF">SAMN05192529_11218</name>
</gene>
<proteinExistence type="inferred from homology"/>
<dbReference type="RefSeq" id="WP_170831216.1">
    <property type="nucleotide sequence ID" value="NZ_FNQY01000012.1"/>
</dbReference>
<dbReference type="SUPFAM" id="SSF51569">
    <property type="entry name" value="Aldolase"/>
    <property type="match status" value="1"/>
</dbReference>
<dbReference type="InterPro" id="IPR013785">
    <property type="entry name" value="Aldolase_TIM"/>
</dbReference>
<feature type="binding site" evidence="4">
    <location>
        <position position="206"/>
    </location>
    <ligand>
        <name>pyruvate</name>
        <dbReference type="ChEBI" id="CHEBI:15361"/>
    </ligand>
</feature>
<reference evidence="5 6" key="1">
    <citation type="submission" date="2016-10" db="EMBL/GenBank/DDBJ databases">
        <authorList>
            <person name="de Groot N.N."/>
        </authorList>
    </citation>
    <scope>NUCLEOTIDE SEQUENCE [LARGE SCALE GENOMIC DNA]</scope>
    <source>
        <strain evidence="5 6">Vu-144</strain>
    </source>
</reference>
<evidence type="ECO:0000256" key="2">
    <source>
        <dbReference type="PIRNR" id="PIRNR001365"/>
    </source>
</evidence>
<feature type="active site" description="Proton donor/acceptor" evidence="3">
    <location>
        <position position="136"/>
    </location>
</feature>
<dbReference type="Proteomes" id="UP000199041">
    <property type="component" value="Unassembled WGS sequence"/>
</dbReference>
<evidence type="ECO:0000313" key="6">
    <source>
        <dbReference type="Proteomes" id="UP000199041"/>
    </source>
</evidence>